<protein>
    <submittedName>
        <fullName evidence="13">Heat shock protein HtpX</fullName>
    </submittedName>
</protein>
<evidence type="ECO:0000256" key="8">
    <source>
        <dbReference type="ARBA" id="ARBA00023049"/>
    </source>
</evidence>
<evidence type="ECO:0000256" key="1">
    <source>
        <dbReference type="ARBA" id="ARBA00022475"/>
    </source>
</evidence>
<evidence type="ECO:0000259" key="12">
    <source>
        <dbReference type="Pfam" id="PF01435"/>
    </source>
</evidence>
<reference evidence="14" key="1">
    <citation type="submission" date="2016-10" db="EMBL/GenBank/DDBJ databases">
        <authorList>
            <person name="Varghese N."/>
            <person name="Submissions S."/>
        </authorList>
    </citation>
    <scope>NUCLEOTIDE SEQUENCE [LARGE SCALE GENOMIC DNA]</scope>
    <source>
        <strain evidence="14">DSM 13078</strain>
    </source>
</reference>
<dbReference type="OrthoDB" id="205560at2157"/>
<evidence type="ECO:0000256" key="10">
    <source>
        <dbReference type="RuleBase" id="RU003983"/>
    </source>
</evidence>
<dbReference type="PANTHER" id="PTHR43221:SF2">
    <property type="entry name" value="PROTEASE HTPX HOMOLOG"/>
    <property type="match status" value="1"/>
</dbReference>
<keyword evidence="2 10" id="KW-0645">Protease</keyword>
<keyword evidence="6 10" id="KW-0862">Zinc</keyword>
<dbReference type="GO" id="GO:0004222">
    <property type="term" value="F:metalloendopeptidase activity"/>
    <property type="evidence" value="ECO:0007669"/>
    <property type="project" value="InterPro"/>
</dbReference>
<dbReference type="Gene3D" id="3.30.2010.10">
    <property type="entry name" value="Metalloproteases ('zincins'), catalytic domain"/>
    <property type="match status" value="1"/>
</dbReference>
<feature type="transmembrane region" description="Helical" evidence="11">
    <location>
        <begin position="225"/>
        <end position="247"/>
    </location>
</feature>
<organism evidence="13 14">
    <name type="scientific">Natronobacterium haloterrestre</name>
    <name type="common">Halobiforma haloterrestris</name>
    <dbReference type="NCBI Taxonomy" id="148448"/>
    <lineage>
        <taxon>Archaea</taxon>
        <taxon>Methanobacteriati</taxon>
        <taxon>Methanobacteriota</taxon>
        <taxon>Stenosarchaea group</taxon>
        <taxon>Halobacteria</taxon>
        <taxon>Halobacteriales</taxon>
        <taxon>Natrialbaceae</taxon>
        <taxon>Natronobacterium</taxon>
    </lineage>
</organism>
<proteinExistence type="inferred from homology"/>
<feature type="transmembrane region" description="Helical" evidence="11">
    <location>
        <begin position="196"/>
        <end position="219"/>
    </location>
</feature>
<comment type="similarity">
    <text evidence="10">Belongs to the peptidase M48 family.</text>
</comment>
<gene>
    <name evidence="13" type="ORF">SAMN05444422_108204</name>
</gene>
<evidence type="ECO:0000256" key="7">
    <source>
        <dbReference type="ARBA" id="ARBA00022989"/>
    </source>
</evidence>
<dbReference type="Pfam" id="PF01435">
    <property type="entry name" value="Peptidase_M48"/>
    <property type="match status" value="1"/>
</dbReference>
<evidence type="ECO:0000256" key="2">
    <source>
        <dbReference type="ARBA" id="ARBA00022670"/>
    </source>
</evidence>
<sequence>MALTPDRRLRVRIAGALALVVAINGLLLSVLVWSAYWALSASGHGETLEFALPGRLPLFVGSILLGAIGLVAVQARYGTRTVTDGLGLEDVGGDDDGPRNVAARVRRLAAQADVPIPSVAVADREEPGCLTVGPQRSPTIVVTMGLLETLDDRELDAALAHEIAHVANRDLPVVTAVAATVAIGDRLLERERKLRSVLWGLTLVAFFTGVGLLLLAVPIVALSLVYIAVSVVARALLGVNAVALGLFSKTREYAADRGASRLTGDPAALASALEALEGVRPERDARLHATATLGIVPQPLSLERSTVDGDRTWFDRWFVDQFAVESDDTRSTGTPGYVDRAVDRVGAWLRTRVVDPVTTRFRQLLGWRPSTHPPTDSRVDRLRDLERRRRN</sequence>
<comment type="cofactor">
    <cofactor evidence="10">
        <name>Zn(2+)</name>
        <dbReference type="ChEBI" id="CHEBI:29105"/>
    </cofactor>
    <text evidence="10">Binds 1 zinc ion per subunit.</text>
</comment>
<name>A0A1I1JGS8_NATHA</name>
<evidence type="ECO:0000256" key="3">
    <source>
        <dbReference type="ARBA" id="ARBA00022692"/>
    </source>
</evidence>
<dbReference type="EMBL" id="FOKW01000008">
    <property type="protein sequence ID" value="SFC45153.1"/>
    <property type="molecule type" value="Genomic_DNA"/>
</dbReference>
<feature type="transmembrane region" description="Helical" evidence="11">
    <location>
        <begin position="12"/>
        <end position="36"/>
    </location>
</feature>
<evidence type="ECO:0000256" key="9">
    <source>
        <dbReference type="ARBA" id="ARBA00023136"/>
    </source>
</evidence>
<keyword evidence="1" id="KW-1003">Cell membrane</keyword>
<evidence type="ECO:0000256" key="5">
    <source>
        <dbReference type="ARBA" id="ARBA00022801"/>
    </source>
</evidence>
<keyword evidence="7 11" id="KW-1133">Transmembrane helix</keyword>
<evidence type="ECO:0000313" key="13">
    <source>
        <dbReference type="EMBL" id="SFC45153.1"/>
    </source>
</evidence>
<keyword evidence="8 10" id="KW-0482">Metalloprotease</keyword>
<evidence type="ECO:0000256" key="4">
    <source>
        <dbReference type="ARBA" id="ARBA00022723"/>
    </source>
</evidence>
<dbReference type="InterPro" id="IPR050083">
    <property type="entry name" value="HtpX_protease"/>
</dbReference>
<dbReference type="InterPro" id="IPR001915">
    <property type="entry name" value="Peptidase_M48"/>
</dbReference>
<dbReference type="Proteomes" id="UP000199161">
    <property type="component" value="Unassembled WGS sequence"/>
</dbReference>
<evidence type="ECO:0000256" key="6">
    <source>
        <dbReference type="ARBA" id="ARBA00022833"/>
    </source>
</evidence>
<feature type="transmembrane region" description="Helical" evidence="11">
    <location>
        <begin position="56"/>
        <end position="73"/>
    </location>
</feature>
<evidence type="ECO:0000313" key="14">
    <source>
        <dbReference type="Proteomes" id="UP000199161"/>
    </source>
</evidence>
<evidence type="ECO:0000256" key="11">
    <source>
        <dbReference type="SAM" id="Phobius"/>
    </source>
</evidence>
<keyword evidence="5 10" id="KW-0378">Hydrolase</keyword>
<dbReference type="RefSeq" id="WP_089789035.1">
    <property type="nucleotide sequence ID" value="NZ_FOKW01000008.1"/>
</dbReference>
<dbReference type="PANTHER" id="PTHR43221">
    <property type="entry name" value="PROTEASE HTPX"/>
    <property type="match status" value="1"/>
</dbReference>
<dbReference type="CDD" id="cd07329">
    <property type="entry name" value="M56_like"/>
    <property type="match status" value="1"/>
</dbReference>
<accession>A0A1I1JGS8</accession>
<keyword evidence="14" id="KW-1185">Reference proteome</keyword>
<keyword evidence="13" id="KW-0346">Stress response</keyword>
<dbReference type="GO" id="GO:0006508">
    <property type="term" value="P:proteolysis"/>
    <property type="evidence" value="ECO:0007669"/>
    <property type="project" value="UniProtKB-KW"/>
</dbReference>
<feature type="domain" description="Peptidase M48" evidence="12">
    <location>
        <begin position="100"/>
        <end position="385"/>
    </location>
</feature>
<keyword evidence="4" id="KW-0479">Metal-binding</keyword>
<keyword evidence="9 11" id="KW-0472">Membrane</keyword>
<dbReference type="GO" id="GO:0046872">
    <property type="term" value="F:metal ion binding"/>
    <property type="evidence" value="ECO:0007669"/>
    <property type="project" value="UniProtKB-KW"/>
</dbReference>
<dbReference type="AlphaFoldDB" id="A0A1I1JGS8"/>
<keyword evidence="3 11" id="KW-0812">Transmembrane</keyword>